<dbReference type="Gene3D" id="3.30.450.40">
    <property type="match status" value="1"/>
</dbReference>
<dbReference type="GO" id="GO:0000155">
    <property type="term" value="F:phosphorelay sensor kinase activity"/>
    <property type="evidence" value="ECO:0007669"/>
    <property type="project" value="InterPro"/>
</dbReference>
<evidence type="ECO:0000259" key="2">
    <source>
        <dbReference type="Pfam" id="PF08448"/>
    </source>
</evidence>
<dbReference type="SUPFAM" id="SSF55781">
    <property type="entry name" value="GAF domain-like"/>
    <property type="match status" value="1"/>
</dbReference>
<dbReference type="SUPFAM" id="SSF55785">
    <property type="entry name" value="PYP-like sensor domain (PAS domain)"/>
    <property type="match status" value="1"/>
</dbReference>
<proteinExistence type="predicted"/>
<evidence type="ECO:0000259" key="1">
    <source>
        <dbReference type="Pfam" id="PF01590"/>
    </source>
</evidence>
<protein>
    <submittedName>
        <fullName evidence="3">Uncharacterized protein</fullName>
    </submittedName>
</protein>
<dbReference type="InterPro" id="IPR013656">
    <property type="entry name" value="PAS_4"/>
</dbReference>
<dbReference type="InterPro" id="IPR003018">
    <property type="entry name" value="GAF"/>
</dbReference>
<dbReference type="Gene3D" id="3.30.450.20">
    <property type="entry name" value="PAS domain"/>
    <property type="match status" value="1"/>
</dbReference>
<comment type="caution">
    <text evidence="3">The sequence shown here is derived from an EMBL/GenBank/DDBJ whole genome shotgun (WGS) entry which is preliminary data.</text>
</comment>
<dbReference type="STRING" id="1792845.BC343_22290"/>
<dbReference type="PANTHER" id="PTHR43102:SF2">
    <property type="entry name" value="GAF DOMAIN-CONTAINING PROTEIN"/>
    <property type="match status" value="1"/>
</dbReference>
<organism evidence="3 4">
    <name type="scientific">Mucilaginibacter pedocola</name>
    <dbReference type="NCBI Taxonomy" id="1792845"/>
    <lineage>
        <taxon>Bacteria</taxon>
        <taxon>Pseudomonadati</taxon>
        <taxon>Bacteroidota</taxon>
        <taxon>Sphingobacteriia</taxon>
        <taxon>Sphingobacteriales</taxon>
        <taxon>Sphingobacteriaceae</taxon>
        <taxon>Mucilaginibacter</taxon>
    </lineage>
</organism>
<dbReference type="Proteomes" id="UP000189739">
    <property type="component" value="Unassembled WGS sequence"/>
</dbReference>
<dbReference type="Pfam" id="PF08448">
    <property type="entry name" value="PAS_4"/>
    <property type="match status" value="1"/>
</dbReference>
<dbReference type="InterPro" id="IPR036097">
    <property type="entry name" value="HisK_dim/P_sf"/>
</dbReference>
<gene>
    <name evidence="3" type="ORF">BC343_22290</name>
</gene>
<reference evidence="3 4" key="1">
    <citation type="submission" date="2016-07" db="EMBL/GenBank/DDBJ databases">
        <title>Genomic analysis of zinc-resistant bacterium Mucilaginibacter pedocola TBZ30.</title>
        <authorList>
            <person name="Huang J."/>
            <person name="Tang J."/>
        </authorList>
    </citation>
    <scope>NUCLEOTIDE SEQUENCE [LARGE SCALE GENOMIC DNA]</scope>
    <source>
        <strain evidence="3 4">TBZ30</strain>
    </source>
</reference>
<dbReference type="NCBIfam" id="TIGR00229">
    <property type="entry name" value="sensory_box"/>
    <property type="match status" value="1"/>
</dbReference>
<accession>A0A1S9PJP7</accession>
<dbReference type="InterPro" id="IPR029016">
    <property type="entry name" value="GAF-like_dom_sf"/>
</dbReference>
<dbReference type="AlphaFoldDB" id="A0A1S9PJP7"/>
<dbReference type="PANTHER" id="PTHR43102">
    <property type="entry name" value="SLR1143 PROTEIN"/>
    <property type="match status" value="1"/>
</dbReference>
<dbReference type="SUPFAM" id="SSF47384">
    <property type="entry name" value="Homodimeric domain of signal transducing histidine kinase"/>
    <property type="match status" value="1"/>
</dbReference>
<name>A0A1S9PJP7_9SPHI</name>
<dbReference type="Pfam" id="PF01590">
    <property type="entry name" value="GAF"/>
    <property type="match status" value="1"/>
</dbReference>
<feature type="domain" description="PAS fold-4" evidence="2">
    <location>
        <begin position="187"/>
        <end position="298"/>
    </location>
</feature>
<sequence>MRYTEHQRLNAVKRFTHLDAGIKKDIDQLVSLIAEICETPVALVTLLDKDTQWFKSAVGTELESTPRSVAFCNNTIRQNELYIVPNALIDADFSGNPLVTGDPNVRFYAGAPLFTTDGFAVGSLCVVDVKPRELTAHQKKSIGILAKQVANLMEFNWSLNTLEEQHKKEQEHSQARKESDLKLKAIFDSSNDTHILVDRNFEVLAFNRSASVFIRSLYNHKLAHGDSILDYTEPALLEQFKKYFSIALTGRSIRREWLLMPGTPLECWKVTAFVPVRDHNGEVIGISLNSTDITHRKRQEDYINIQNEALQRIAMMQSHELRRPVASLLGIMDLMKMENIYFNYFDMMELTVNELDEKIRGIVKDSEDTLKGHRLSIVA</sequence>
<feature type="domain" description="GAF" evidence="1">
    <location>
        <begin position="27"/>
        <end position="151"/>
    </location>
</feature>
<dbReference type="InterPro" id="IPR000014">
    <property type="entry name" value="PAS"/>
</dbReference>
<keyword evidence="4" id="KW-1185">Reference proteome</keyword>
<evidence type="ECO:0000313" key="3">
    <source>
        <dbReference type="EMBL" id="OOQ61173.1"/>
    </source>
</evidence>
<dbReference type="InterPro" id="IPR035965">
    <property type="entry name" value="PAS-like_dom_sf"/>
</dbReference>
<evidence type="ECO:0000313" key="4">
    <source>
        <dbReference type="Proteomes" id="UP000189739"/>
    </source>
</evidence>
<dbReference type="EMBL" id="MBTF01000003">
    <property type="protein sequence ID" value="OOQ61173.1"/>
    <property type="molecule type" value="Genomic_DNA"/>
</dbReference>